<evidence type="ECO:0000256" key="1">
    <source>
        <dbReference type="SAM" id="Phobius"/>
    </source>
</evidence>
<keyword evidence="3" id="KW-1185">Reference proteome</keyword>
<dbReference type="EMBL" id="FOXH01000016">
    <property type="protein sequence ID" value="SFQ37521.1"/>
    <property type="molecule type" value="Genomic_DNA"/>
</dbReference>
<keyword evidence="1" id="KW-0472">Membrane</keyword>
<protein>
    <submittedName>
        <fullName evidence="2">Uncharacterized protein</fullName>
    </submittedName>
</protein>
<reference evidence="2 3" key="1">
    <citation type="submission" date="2016-10" db="EMBL/GenBank/DDBJ databases">
        <authorList>
            <person name="de Groot N.N."/>
        </authorList>
    </citation>
    <scope>NUCLEOTIDE SEQUENCE [LARGE SCALE GENOMIC DNA]</scope>
    <source>
        <strain evidence="3">E92,LMG 26720,CCM 7988</strain>
    </source>
</reference>
<keyword evidence="1" id="KW-0812">Transmembrane</keyword>
<organism evidence="2 3">
    <name type="scientific">Pseudarcicella hirudinis</name>
    <dbReference type="NCBI Taxonomy" id="1079859"/>
    <lineage>
        <taxon>Bacteria</taxon>
        <taxon>Pseudomonadati</taxon>
        <taxon>Bacteroidota</taxon>
        <taxon>Cytophagia</taxon>
        <taxon>Cytophagales</taxon>
        <taxon>Flectobacillaceae</taxon>
        <taxon>Pseudarcicella</taxon>
    </lineage>
</organism>
<evidence type="ECO:0000313" key="2">
    <source>
        <dbReference type="EMBL" id="SFQ37521.1"/>
    </source>
</evidence>
<keyword evidence="1" id="KW-1133">Transmembrane helix</keyword>
<dbReference type="Proteomes" id="UP000199306">
    <property type="component" value="Unassembled WGS sequence"/>
</dbReference>
<accession>A0A1I5XZU4</accession>
<feature type="transmembrane region" description="Helical" evidence="1">
    <location>
        <begin position="65"/>
        <end position="85"/>
    </location>
</feature>
<dbReference type="AlphaFoldDB" id="A0A1I5XZU4"/>
<feature type="transmembrane region" description="Helical" evidence="1">
    <location>
        <begin position="120"/>
        <end position="141"/>
    </location>
</feature>
<feature type="transmembrane region" description="Helical" evidence="1">
    <location>
        <begin position="39"/>
        <end position="58"/>
    </location>
</feature>
<dbReference type="RefSeq" id="WP_092019202.1">
    <property type="nucleotide sequence ID" value="NZ_FOXH01000016.1"/>
</dbReference>
<name>A0A1I5XZU4_9BACT</name>
<proteinExistence type="predicted"/>
<sequence>MKNIPAESSETDAERPHDMEEYKQLTALFQFYLNQTVTTLNYTFLISGAVTSYILGTIGSDKPQISIYGILLPVAICFSIGLGFLKAIPSSIELKQALEAIKKRLNLQLVPHIGNLTRSLLWSGILLLLVSVSLLILFFMIKLDCKI</sequence>
<gene>
    <name evidence="2" type="ORF">SAMN04515674_11674</name>
</gene>
<evidence type="ECO:0000313" key="3">
    <source>
        <dbReference type="Proteomes" id="UP000199306"/>
    </source>
</evidence>